<dbReference type="GO" id="GO:0043531">
    <property type="term" value="F:ADP binding"/>
    <property type="evidence" value="ECO:0007669"/>
    <property type="project" value="InterPro"/>
</dbReference>
<evidence type="ECO:0000259" key="8">
    <source>
        <dbReference type="Pfam" id="PF18052"/>
    </source>
</evidence>
<dbReference type="InterPro" id="IPR002182">
    <property type="entry name" value="NB-ARC"/>
</dbReference>
<dbReference type="Pfam" id="PF18052">
    <property type="entry name" value="Rx_N"/>
    <property type="match status" value="1"/>
</dbReference>
<dbReference type="AlphaFoldDB" id="A0A0D9XQT1"/>
<feature type="domain" description="Disease resistance N-terminal" evidence="8">
    <location>
        <begin position="28"/>
        <end position="67"/>
    </location>
</feature>
<feature type="domain" description="NB-ARC" evidence="7">
    <location>
        <begin position="168"/>
        <end position="328"/>
    </location>
</feature>
<dbReference type="STRING" id="77586.A0A0D9XQT1"/>
<keyword evidence="3" id="KW-0677">Repeat</keyword>
<reference evidence="12" key="2">
    <citation type="submission" date="2013-12" db="EMBL/GenBank/DDBJ databases">
        <authorList>
            <person name="Yu Y."/>
            <person name="Lee S."/>
            <person name="de Baynast K."/>
            <person name="Wissotski M."/>
            <person name="Liu L."/>
            <person name="Talag J."/>
            <person name="Goicoechea J."/>
            <person name="Angelova A."/>
            <person name="Jetty R."/>
            <person name="Kudrna D."/>
            <person name="Golser W."/>
            <person name="Rivera L."/>
            <person name="Zhang J."/>
            <person name="Wing R."/>
        </authorList>
    </citation>
    <scope>NUCLEOTIDE SEQUENCE</scope>
</reference>
<evidence type="ECO:0000256" key="2">
    <source>
        <dbReference type="ARBA" id="ARBA00022614"/>
    </source>
</evidence>
<keyword evidence="6" id="KW-0067">ATP-binding</keyword>
<keyword evidence="12" id="KW-1185">Reference proteome</keyword>
<dbReference type="PRINTS" id="PR00364">
    <property type="entry name" value="DISEASERSIST"/>
</dbReference>
<dbReference type="HOGENOM" id="CLU_000837_8_8_1"/>
<dbReference type="Proteomes" id="UP000032180">
    <property type="component" value="Chromosome 11"/>
</dbReference>
<feature type="domain" description="R13L1/DRL21-like LRR repeat region" evidence="10">
    <location>
        <begin position="603"/>
        <end position="729"/>
    </location>
</feature>
<dbReference type="eggNOG" id="KOG4658">
    <property type="taxonomic scope" value="Eukaryota"/>
</dbReference>
<feature type="domain" description="Disease resistance protein winged helix" evidence="9">
    <location>
        <begin position="377"/>
        <end position="443"/>
    </location>
</feature>
<dbReference type="GO" id="GO:0005524">
    <property type="term" value="F:ATP binding"/>
    <property type="evidence" value="ECO:0007669"/>
    <property type="project" value="UniProtKB-KW"/>
</dbReference>
<proteinExistence type="inferred from homology"/>
<keyword evidence="5" id="KW-0611">Plant defense</keyword>
<dbReference type="Pfam" id="PF00931">
    <property type="entry name" value="NB-ARC"/>
    <property type="match status" value="1"/>
</dbReference>
<evidence type="ECO:0000256" key="1">
    <source>
        <dbReference type="ARBA" id="ARBA00008894"/>
    </source>
</evidence>
<evidence type="ECO:0000313" key="12">
    <source>
        <dbReference type="Proteomes" id="UP000032180"/>
    </source>
</evidence>
<dbReference type="SUPFAM" id="SSF52058">
    <property type="entry name" value="L domain-like"/>
    <property type="match status" value="2"/>
</dbReference>
<protein>
    <recommendedName>
        <fullName evidence="13">NB-ARC domain-containing protein</fullName>
    </recommendedName>
</protein>
<organism evidence="11 12">
    <name type="scientific">Leersia perrieri</name>
    <dbReference type="NCBI Taxonomy" id="77586"/>
    <lineage>
        <taxon>Eukaryota</taxon>
        <taxon>Viridiplantae</taxon>
        <taxon>Streptophyta</taxon>
        <taxon>Embryophyta</taxon>
        <taxon>Tracheophyta</taxon>
        <taxon>Spermatophyta</taxon>
        <taxon>Magnoliopsida</taxon>
        <taxon>Liliopsida</taxon>
        <taxon>Poales</taxon>
        <taxon>Poaceae</taxon>
        <taxon>BOP clade</taxon>
        <taxon>Oryzoideae</taxon>
        <taxon>Oryzeae</taxon>
        <taxon>Oryzinae</taxon>
        <taxon>Leersia</taxon>
    </lineage>
</organism>
<evidence type="ECO:0000256" key="3">
    <source>
        <dbReference type="ARBA" id="ARBA00022737"/>
    </source>
</evidence>
<evidence type="ECO:0000313" key="11">
    <source>
        <dbReference type="EnsemblPlants" id="LPERR11G07320.1"/>
    </source>
</evidence>
<evidence type="ECO:0000259" key="9">
    <source>
        <dbReference type="Pfam" id="PF23559"/>
    </source>
</evidence>
<dbReference type="Pfam" id="PF23559">
    <property type="entry name" value="WHD_DRP"/>
    <property type="match status" value="1"/>
</dbReference>
<dbReference type="Gramene" id="LPERR11G07320.1">
    <property type="protein sequence ID" value="LPERR11G07320.1"/>
    <property type="gene ID" value="LPERR11G07320"/>
</dbReference>
<dbReference type="InterPro" id="IPR041118">
    <property type="entry name" value="Rx_N"/>
</dbReference>
<evidence type="ECO:0000256" key="5">
    <source>
        <dbReference type="ARBA" id="ARBA00022821"/>
    </source>
</evidence>
<reference evidence="11 12" key="1">
    <citation type="submission" date="2012-08" db="EMBL/GenBank/DDBJ databases">
        <title>Oryza genome evolution.</title>
        <authorList>
            <person name="Wing R.A."/>
        </authorList>
    </citation>
    <scope>NUCLEOTIDE SEQUENCE</scope>
</reference>
<dbReference type="GO" id="GO:0051707">
    <property type="term" value="P:response to other organism"/>
    <property type="evidence" value="ECO:0007669"/>
    <property type="project" value="UniProtKB-ARBA"/>
</dbReference>
<dbReference type="Gene3D" id="3.80.10.10">
    <property type="entry name" value="Ribonuclease Inhibitor"/>
    <property type="match status" value="3"/>
</dbReference>
<name>A0A0D9XQT1_9ORYZ</name>
<dbReference type="Gene3D" id="3.40.50.300">
    <property type="entry name" value="P-loop containing nucleotide triphosphate hydrolases"/>
    <property type="match status" value="1"/>
</dbReference>
<keyword evidence="4" id="KW-0547">Nucleotide-binding</keyword>
<reference evidence="11" key="3">
    <citation type="submission" date="2015-04" db="UniProtKB">
        <authorList>
            <consortium name="EnsemblPlants"/>
        </authorList>
    </citation>
    <scope>IDENTIFICATION</scope>
</reference>
<comment type="similarity">
    <text evidence="1">Belongs to the disease resistance NB-LRR family.</text>
</comment>
<sequence length="1162" mass="130853">MAKELDNLLITIMPQFRWVIKAAEGSPRRVELERWLWKLKEAFYDAEDLLDMHEYELLRCKATGNSSTSLISAPVSAMSNLLPANRKVLRKLNELKNILVEARIFHQEFLSSGATAGIAGPHFDSSSRSTITTTSFPTSKVFGRDADRDRVLSFLCSPDVADASGDRKYSTVAIVGLGGMGKTTLAQYVYNDERVMNRFDVRMWICISRKLDLHRHTAEILESATQKNQYMQYANLDALQCMLRGILQNSQRFLLVLDDVWFDGSFENEEEWGKLLAPLVSQKQGSQVLVTSRSAKLPAPFHCIEVLELQDMVDTEFLALFKSHAFAGEQMRDQHISDELHVIAEQIAQKLGRSPLAAKAVGYRLSRKKTPDAWEGHPYLITELVHLWVAEGFVNSPEGFVNLPDQSKTLENIARAYFREMPVCTRFTGPSHYSMHDIIHDLAETLSRRDCFRLEDSTVTEIPHTVRHLSIYVDKMEHHKQSICRLIHLRTLICMEPVMDDVNNLFHEVLCNLKKLRVLVLCFYNSSELPQTINKLKYLHYLNIFETSISKVPGSLCTLYHLQFLRVHRDVEILPKKICNLSKLTKLQGDVEFCVAKQEGHELRQLRDMTELRSTLEIKNLENVRTKAEASEAILQNKSHLYSLQLTWSCTHNLYVDDSLHLEVLEGLKPPHELRSLGISGYRSPVYPSWLLEASHIAKLEALYLENCTALEGLPSGVQPIKHFYKIFLMNMPNLKTLPRFPGRLGYLHINGCPLLVFISSEELGQHEQHANLMRTGDLSSQLAMIWEAQRGSKKCRYSVRDTLMSEHSSMKKLMELMDADISSQLQTMESALQSENDKALVEENAIEAWLSCQEQRAKLIYSRLSENLLLLPSSLSFLTLTSCSLTDGALAVCLQGLTSLSWLSISQIMSLTSFPSPHVLQSLNALKNLDIRSCWCLRSLGGLPEATSLSELVIESCVSLELVGGNGMAVFPSSLEQLSISGCVLGADFLSTDFSHLRSISIAGCRSSESLTIGRLHSLKSLSLINMPDLCSLEGLSCPHLQDIHLINVPKLTVESFSQHHTWKSLAISSSDMLSLMLSVKDFVFPEKLCSEQYNESSITFASSTNFTSVKSLEFSGSNIMSLTGSLESLSCLERIKFAGCPNLSSLPDFPKSLQQIEIRD</sequence>
<dbReference type="InterPro" id="IPR056789">
    <property type="entry name" value="LRR_R13L1-DRL21"/>
</dbReference>
<keyword evidence="2" id="KW-0433">Leucine-rich repeat</keyword>
<dbReference type="EnsemblPlants" id="LPERR11G07320.1">
    <property type="protein sequence ID" value="LPERR11G07320.1"/>
    <property type="gene ID" value="LPERR11G07320"/>
</dbReference>
<evidence type="ECO:0008006" key="13">
    <source>
        <dbReference type="Google" id="ProtNLM"/>
    </source>
</evidence>
<dbReference type="InterPro" id="IPR058922">
    <property type="entry name" value="WHD_DRP"/>
</dbReference>
<dbReference type="PANTHER" id="PTHR36766">
    <property type="entry name" value="PLANT BROAD-SPECTRUM MILDEW RESISTANCE PROTEIN RPW8"/>
    <property type="match status" value="1"/>
</dbReference>
<evidence type="ECO:0000256" key="6">
    <source>
        <dbReference type="ARBA" id="ARBA00022840"/>
    </source>
</evidence>
<dbReference type="Pfam" id="PF25019">
    <property type="entry name" value="LRR_R13L1-DRL21"/>
    <property type="match status" value="1"/>
</dbReference>
<dbReference type="SUPFAM" id="SSF52540">
    <property type="entry name" value="P-loop containing nucleoside triphosphate hydrolases"/>
    <property type="match status" value="1"/>
</dbReference>
<evidence type="ECO:0000259" key="10">
    <source>
        <dbReference type="Pfam" id="PF25019"/>
    </source>
</evidence>
<dbReference type="PANTHER" id="PTHR36766:SF60">
    <property type="entry name" value="NB-ARC DOMAIN-CONTAINING PROTEIN"/>
    <property type="match status" value="1"/>
</dbReference>
<dbReference type="InterPro" id="IPR027417">
    <property type="entry name" value="P-loop_NTPase"/>
</dbReference>
<dbReference type="InterPro" id="IPR032675">
    <property type="entry name" value="LRR_dom_sf"/>
</dbReference>
<dbReference type="GO" id="GO:0006952">
    <property type="term" value="P:defense response"/>
    <property type="evidence" value="ECO:0007669"/>
    <property type="project" value="UniProtKB-KW"/>
</dbReference>
<evidence type="ECO:0000256" key="4">
    <source>
        <dbReference type="ARBA" id="ARBA00022741"/>
    </source>
</evidence>
<evidence type="ECO:0000259" key="7">
    <source>
        <dbReference type="Pfam" id="PF00931"/>
    </source>
</evidence>
<accession>A0A0D9XQT1</accession>